<evidence type="ECO:0000259" key="1">
    <source>
        <dbReference type="Pfam" id="PF08765"/>
    </source>
</evidence>
<dbReference type="Proteomes" id="UP000198508">
    <property type="component" value="Unassembled WGS sequence"/>
</dbReference>
<dbReference type="RefSeq" id="WP_092363512.1">
    <property type="nucleotide sequence ID" value="NZ_CAJJSN010000042.1"/>
</dbReference>
<evidence type="ECO:0000313" key="3">
    <source>
        <dbReference type="Proteomes" id="UP000198508"/>
    </source>
</evidence>
<protein>
    <submittedName>
        <fullName evidence="2">Mor transcription activator family protein</fullName>
    </submittedName>
</protein>
<gene>
    <name evidence="2" type="ORF">SAMN05216313_11075</name>
</gene>
<dbReference type="SUPFAM" id="SSF46689">
    <property type="entry name" value="Homeodomain-like"/>
    <property type="match status" value="1"/>
</dbReference>
<dbReference type="InterPro" id="IPR014875">
    <property type="entry name" value="Mor_transcription_activator"/>
</dbReference>
<feature type="domain" description="Mor transcription activator" evidence="1">
    <location>
        <begin position="7"/>
        <end position="89"/>
    </location>
</feature>
<dbReference type="AlphaFoldDB" id="A0A1I0G1K1"/>
<dbReference type="EMBL" id="FOIM01000010">
    <property type="protein sequence ID" value="SET64762.1"/>
    <property type="molecule type" value="Genomic_DNA"/>
</dbReference>
<dbReference type="GeneID" id="93279882"/>
<reference evidence="3" key="1">
    <citation type="submission" date="2016-10" db="EMBL/GenBank/DDBJ databases">
        <authorList>
            <person name="Varghese N."/>
            <person name="Submissions S."/>
        </authorList>
    </citation>
    <scope>NUCLEOTIDE SEQUENCE [LARGE SCALE GENOMIC DNA]</scope>
    <source>
        <strain evidence="3">NLAE-zl-G277</strain>
    </source>
</reference>
<dbReference type="InterPro" id="IPR052411">
    <property type="entry name" value="c-mor_Regulatory_Protein"/>
</dbReference>
<proteinExistence type="predicted"/>
<evidence type="ECO:0000313" key="2">
    <source>
        <dbReference type="EMBL" id="SET64762.1"/>
    </source>
</evidence>
<dbReference type="PANTHER" id="PTHR37812">
    <property type="entry name" value="MU-LIKE PROPHAGE FLUMU PROTEIN C"/>
    <property type="match status" value="1"/>
</dbReference>
<dbReference type="PANTHER" id="PTHR37812:SF1">
    <property type="entry name" value="MU-LIKE PROPHAGE FLUMU PROTEIN C"/>
    <property type="match status" value="1"/>
</dbReference>
<name>A0A1I0G1K1_9FIRM</name>
<sequence length="101" mass="12052">MRYQKASEILPVELVELIQDYIDGEYVYIPRKQENKKNWGEASRTREELRLRNVEIFVSYSQGMSTRELAEQYFLSEKSIQRIVLQEKKMRRGEDMGGKSE</sequence>
<dbReference type="Gene3D" id="1.10.10.60">
    <property type="entry name" value="Homeodomain-like"/>
    <property type="match status" value="1"/>
</dbReference>
<keyword evidence="3" id="KW-1185">Reference proteome</keyword>
<dbReference type="STRING" id="460384.SAMN05216313_11075"/>
<accession>A0A1I0G1K1</accession>
<dbReference type="InterPro" id="IPR009057">
    <property type="entry name" value="Homeodomain-like_sf"/>
</dbReference>
<dbReference type="InterPro" id="IPR049739">
    <property type="entry name" value="YraL-like"/>
</dbReference>
<dbReference type="NCBIfam" id="NF040785">
    <property type="entry name" value="CD3324_fam"/>
    <property type="match status" value="1"/>
</dbReference>
<organism evidence="2 3">
    <name type="scientific">Enterocloster lavalensis</name>
    <dbReference type="NCBI Taxonomy" id="460384"/>
    <lineage>
        <taxon>Bacteria</taxon>
        <taxon>Bacillati</taxon>
        <taxon>Bacillota</taxon>
        <taxon>Clostridia</taxon>
        <taxon>Lachnospirales</taxon>
        <taxon>Lachnospiraceae</taxon>
        <taxon>Enterocloster</taxon>
    </lineage>
</organism>
<dbReference type="Pfam" id="PF08765">
    <property type="entry name" value="Mor"/>
    <property type="match status" value="1"/>
</dbReference>